<accession>A0A841ADP9</accession>
<evidence type="ECO:0000313" key="3">
    <source>
        <dbReference type="EMBL" id="MBB5831218.1"/>
    </source>
</evidence>
<keyword evidence="4" id="KW-1185">Reference proteome</keyword>
<name>A0A841ADP9_9MICO</name>
<dbReference type="EMBL" id="JACHLZ010000001">
    <property type="protein sequence ID" value="MBB5831218.1"/>
    <property type="molecule type" value="Genomic_DNA"/>
</dbReference>
<sequence length="143" mass="16387">MVPPLEGLWWADDMEAFTRSRDKDRWQWSLLLMTPDWLTAEHVDAVREGSALEWSLIDEGRCLQTLHLGPYDDEGPLLARLHEEEIPARGLAMRGLHHEIYLGDPRRTAPDRLRTILRQPVRADSSLPASPGHPPRRRSTLVA</sequence>
<feature type="domain" description="GyrI-like small molecule binding" evidence="2">
    <location>
        <begin position="57"/>
        <end position="120"/>
    </location>
</feature>
<dbReference type="SUPFAM" id="SSF55136">
    <property type="entry name" value="Probable bacterial effector-binding domain"/>
    <property type="match status" value="1"/>
</dbReference>
<feature type="compositionally biased region" description="Basic residues" evidence="1">
    <location>
        <begin position="134"/>
        <end position="143"/>
    </location>
</feature>
<reference evidence="3 4" key="1">
    <citation type="submission" date="2020-08" db="EMBL/GenBank/DDBJ databases">
        <title>Sequencing the genomes of 1000 actinobacteria strains.</title>
        <authorList>
            <person name="Klenk H.-P."/>
        </authorList>
    </citation>
    <scope>NUCLEOTIDE SEQUENCE [LARGE SCALE GENOMIC DNA]</scope>
    <source>
        <strain evidence="3 4">DSM 28796</strain>
    </source>
</reference>
<feature type="region of interest" description="Disordered" evidence="1">
    <location>
        <begin position="119"/>
        <end position="143"/>
    </location>
</feature>
<dbReference type="Gene3D" id="3.20.80.10">
    <property type="entry name" value="Regulatory factor, effector binding domain"/>
    <property type="match status" value="1"/>
</dbReference>
<dbReference type="InterPro" id="IPR011256">
    <property type="entry name" value="Reg_factor_effector_dom_sf"/>
</dbReference>
<dbReference type="AlphaFoldDB" id="A0A841ADP9"/>
<protein>
    <recommendedName>
        <fullName evidence="2">GyrI-like small molecule binding domain-containing protein</fullName>
    </recommendedName>
</protein>
<dbReference type="RefSeq" id="WP_312857570.1">
    <property type="nucleotide sequence ID" value="NZ_JACHLZ010000001.1"/>
</dbReference>
<evidence type="ECO:0000256" key="1">
    <source>
        <dbReference type="SAM" id="MobiDB-lite"/>
    </source>
</evidence>
<dbReference type="Proteomes" id="UP000588158">
    <property type="component" value="Unassembled WGS sequence"/>
</dbReference>
<gene>
    <name evidence="3" type="ORF">HNR70_001031</name>
</gene>
<proteinExistence type="predicted"/>
<organism evidence="3 4">
    <name type="scientific">Brachybacterium aquaticum</name>
    <dbReference type="NCBI Taxonomy" id="1432564"/>
    <lineage>
        <taxon>Bacteria</taxon>
        <taxon>Bacillati</taxon>
        <taxon>Actinomycetota</taxon>
        <taxon>Actinomycetes</taxon>
        <taxon>Micrococcales</taxon>
        <taxon>Dermabacteraceae</taxon>
        <taxon>Brachybacterium</taxon>
    </lineage>
</organism>
<comment type="caution">
    <text evidence="3">The sequence shown here is derived from an EMBL/GenBank/DDBJ whole genome shotgun (WGS) entry which is preliminary data.</text>
</comment>
<dbReference type="Pfam" id="PF06445">
    <property type="entry name" value="GyrI-like"/>
    <property type="match status" value="1"/>
</dbReference>
<evidence type="ECO:0000259" key="2">
    <source>
        <dbReference type="Pfam" id="PF06445"/>
    </source>
</evidence>
<dbReference type="InterPro" id="IPR029442">
    <property type="entry name" value="GyrI-like"/>
</dbReference>
<evidence type="ECO:0000313" key="4">
    <source>
        <dbReference type="Proteomes" id="UP000588158"/>
    </source>
</evidence>